<feature type="non-terminal residue" evidence="13">
    <location>
        <position position="1015"/>
    </location>
</feature>
<proteinExistence type="inferred from homology"/>
<feature type="domain" description="SMC hinge" evidence="12">
    <location>
        <begin position="542"/>
        <end position="659"/>
    </location>
</feature>
<comment type="similarity">
    <text evidence="3">Belongs to the SMC family. SMC1 subfamily.</text>
</comment>
<feature type="coiled-coil region" evidence="10">
    <location>
        <begin position="189"/>
        <end position="318"/>
    </location>
</feature>
<dbReference type="Gene3D" id="3.30.70.1620">
    <property type="match status" value="1"/>
</dbReference>
<name>A0AAD3HQI2_9CHLO</name>
<evidence type="ECO:0000256" key="4">
    <source>
        <dbReference type="ARBA" id="ARBA00022454"/>
    </source>
</evidence>
<dbReference type="PANTHER" id="PTHR18937:SF12">
    <property type="entry name" value="STRUCTURAL MAINTENANCE OF CHROMOSOMES PROTEIN"/>
    <property type="match status" value="1"/>
</dbReference>
<dbReference type="CDD" id="cd03275">
    <property type="entry name" value="ABC_SMC1_euk"/>
    <property type="match status" value="1"/>
</dbReference>
<dbReference type="InterPro" id="IPR028468">
    <property type="entry name" value="Smc1_ABC"/>
</dbReference>
<evidence type="ECO:0000256" key="9">
    <source>
        <dbReference type="ARBA" id="ARBA00023306"/>
    </source>
</evidence>
<evidence type="ECO:0000256" key="10">
    <source>
        <dbReference type="SAM" id="Coils"/>
    </source>
</evidence>
<dbReference type="GO" id="GO:0003677">
    <property type="term" value="F:DNA binding"/>
    <property type="evidence" value="ECO:0007669"/>
    <property type="project" value="TreeGrafter"/>
</dbReference>
<feature type="coiled-coil region" evidence="10">
    <location>
        <begin position="856"/>
        <end position="925"/>
    </location>
</feature>
<dbReference type="InterPro" id="IPR010935">
    <property type="entry name" value="SMC_hinge"/>
</dbReference>
<feature type="region of interest" description="Disordered" evidence="11">
    <location>
        <begin position="457"/>
        <end position="476"/>
    </location>
</feature>
<keyword evidence="9" id="KW-0131">Cell cycle</keyword>
<dbReference type="Gene3D" id="3.40.50.300">
    <property type="entry name" value="P-loop containing nucleotide triphosphate hydrolases"/>
    <property type="match status" value="1"/>
</dbReference>
<evidence type="ECO:0000313" key="13">
    <source>
        <dbReference type="EMBL" id="GFR50104.1"/>
    </source>
</evidence>
<dbReference type="InterPro" id="IPR024704">
    <property type="entry name" value="SMC"/>
</dbReference>
<feature type="compositionally biased region" description="Basic and acidic residues" evidence="11">
    <location>
        <begin position="419"/>
        <end position="433"/>
    </location>
</feature>
<evidence type="ECO:0000256" key="5">
    <source>
        <dbReference type="ARBA" id="ARBA00022618"/>
    </source>
</evidence>
<evidence type="ECO:0000256" key="6">
    <source>
        <dbReference type="ARBA" id="ARBA00022776"/>
    </source>
</evidence>
<feature type="region of interest" description="Disordered" evidence="11">
    <location>
        <begin position="413"/>
        <end position="433"/>
    </location>
</feature>
<evidence type="ECO:0000259" key="12">
    <source>
        <dbReference type="SMART" id="SM00968"/>
    </source>
</evidence>
<dbReference type="GO" id="GO:0016887">
    <property type="term" value="F:ATP hydrolysis activity"/>
    <property type="evidence" value="ECO:0007669"/>
    <property type="project" value="InterPro"/>
</dbReference>
<dbReference type="SUPFAM" id="SSF75553">
    <property type="entry name" value="Smc hinge domain"/>
    <property type="match status" value="1"/>
</dbReference>
<evidence type="ECO:0000256" key="11">
    <source>
        <dbReference type="SAM" id="MobiDB-lite"/>
    </source>
</evidence>
<dbReference type="Pfam" id="PF02463">
    <property type="entry name" value="SMC_N"/>
    <property type="match status" value="1"/>
</dbReference>
<keyword evidence="5" id="KW-0132">Cell division</keyword>
<evidence type="ECO:0000313" key="14">
    <source>
        <dbReference type="Proteomes" id="UP001054857"/>
    </source>
</evidence>
<feature type="compositionally biased region" description="Low complexity" evidence="11">
    <location>
        <begin position="463"/>
        <end position="472"/>
    </location>
</feature>
<dbReference type="PIRSF" id="PIRSF005719">
    <property type="entry name" value="SMC"/>
    <property type="match status" value="1"/>
</dbReference>
<comment type="subcellular location">
    <subcellularLocation>
        <location evidence="2">Chromosome</location>
    </subcellularLocation>
    <subcellularLocation>
        <location evidence="1">Nucleus</location>
    </subcellularLocation>
</comment>
<dbReference type="GO" id="GO:0005634">
    <property type="term" value="C:nucleus"/>
    <property type="evidence" value="ECO:0007669"/>
    <property type="project" value="UniProtKB-SubCell"/>
</dbReference>
<dbReference type="SMART" id="SM00968">
    <property type="entry name" value="SMC_hinge"/>
    <property type="match status" value="1"/>
</dbReference>
<dbReference type="SUPFAM" id="SSF52540">
    <property type="entry name" value="P-loop containing nucleoside triphosphate hydrolases"/>
    <property type="match status" value="2"/>
</dbReference>
<organism evidence="13 14">
    <name type="scientific">Astrephomene gubernaculifera</name>
    <dbReference type="NCBI Taxonomy" id="47775"/>
    <lineage>
        <taxon>Eukaryota</taxon>
        <taxon>Viridiplantae</taxon>
        <taxon>Chlorophyta</taxon>
        <taxon>core chlorophytes</taxon>
        <taxon>Chlorophyceae</taxon>
        <taxon>CS clade</taxon>
        <taxon>Chlamydomonadales</taxon>
        <taxon>Astrephomenaceae</taxon>
        <taxon>Astrephomene</taxon>
    </lineage>
</organism>
<dbReference type="AlphaFoldDB" id="A0AAD3HQI2"/>
<keyword evidence="14" id="KW-1185">Reference proteome</keyword>
<accession>A0AAD3HQI2</accession>
<dbReference type="InterPro" id="IPR027417">
    <property type="entry name" value="P-loop_NTPase"/>
</dbReference>
<comment type="caution">
    <text evidence="13">The sequence shown here is derived from an EMBL/GenBank/DDBJ whole genome shotgun (WGS) entry which is preliminary data.</text>
</comment>
<protein>
    <recommendedName>
        <fullName evidence="12">SMC hinge domain-containing protein</fullName>
    </recommendedName>
</protein>
<evidence type="ECO:0000256" key="1">
    <source>
        <dbReference type="ARBA" id="ARBA00004123"/>
    </source>
</evidence>
<dbReference type="GO" id="GO:0005524">
    <property type="term" value="F:ATP binding"/>
    <property type="evidence" value="ECO:0007669"/>
    <property type="project" value="InterPro"/>
</dbReference>
<feature type="region of interest" description="Disordered" evidence="11">
    <location>
        <begin position="966"/>
        <end position="1015"/>
    </location>
</feature>
<dbReference type="GO" id="GO:0051301">
    <property type="term" value="P:cell division"/>
    <property type="evidence" value="ECO:0007669"/>
    <property type="project" value="UniProtKB-KW"/>
</dbReference>
<evidence type="ECO:0000256" key="8">
    <source>
        <dbReference type="ARBA" id="ARBA00023242"/>
    </source>
</evidence>
<feature type="coiled-coil region" evidence="10">
    <location>
        <begin position="347"/>
        <end position="388"/>
    </location>
</feature>
<reference evidence="13 14" key="1">
    <citation type="journal article" date="2021" name="Sci. Rep.">
        <title>Genome sequencing of the multicellular alga Astrephomene provides insights into convergent evolution of germ-soma differentiation.</title>
        <authorList>
            <person name="Yamashita S."/>
            <person name="Yamamoto K."/>
            <person name="Matsuzaki R."/>
            <person name="Suzuki S."/>
            <person name="Yamaguchi H."/>
            <person name="Hirooka S."/>
            <person name="Minakuchi Y."/>
            <person name="Miyagishima S."/>
            <person name="Kawachi M."/>
            <person name="Toyoda A."/>
            <person name="Nozaki H."/>
        </authorList>
    </citation>
    <scope>NUCLEOTIDE SEQUENCE [LARGE SCALE GENOMIC DNA]</scope>
    <source>
        <strain evidence="13 14">NIES-4017</strain>
    </source>
</reference>
<dbReference type="EMBL" id="BMAR01000035">
    <property type="protein sequence ID" value="GFR50104.1"/>
    <property type="molecule type" value="Genomic_DNA"/>
</dbReference>
<evidence type="ECO:0000256" key="7">
    <source>
        <dbReference type="ARBA" id="ARBA00023054"/>
    </source>
</evidence>
<dbReference type="Proteomes" id="UP001054857">
    <property type="component" value="Unassembled WGS sequence"/>
</dbReference>
<gene>
    <name evidence="13" type="ORF">Agub_g12250</name>
</gene>
<evidence type="ECO:0000256" key="2">
    <source>
        <dbReference type="ARBA" id="ARBA00004286"/>
    </source>
</evidence>
<keyword evidence="7 10" id="KW-0175">Coiled coil</keyword>
<keyword evidence="4" id="KW-0158">Chromosome</keyword>
<dbReference type="PANTHER" id="PTHR18937">
    <property type="entry name" value="STRUCTURAL MAINTENANCE OF CHROMOSOMES SMC FAMILY MEMBER"/>
    <property type="match status" value="1"/>
</dbReference>
<dbReference type="GO" id="GO:0008278">
    <property type="term" value="C:cohesin complex"/>
    <property type="evidence" value="ECO:0007669"/>
    <property type="project" value="InterPro"/>
</dbReference>
<keyword evidence="6" id="KW-0498">Mitosis</keyword>
<dbReference type="GO" id="GO:0007062">
    <property type="term" value="P:sister chromatid cohesion"/>
    <property type="evidence" value="ECO:0007669"/>
    <property type="project" value="InterPro"/>
</dbReference>
<keyword evidence="8" id="KW-0539">Nucleus</keyword>
<dbReference type="InterPro" id="IPR036277">
    <property type="entry name" value="SMC_hinge_sf"/>
</dbReference>
<dbReference type="Gene3D" id="1.10.287.1490">
    <property type="match status" value="1"/>
</dbReference>
<dbReference type="Gene3D" id="1.20.1060.20">
    <property type="match status" value="1"/>
</dbReference>
<feature type="region of interest" description="Disordered" evidence="11">
    <location>
        <begin position="481"/>
        <end position="502"/>
    </location>
</feature>
<dbReference type="Pfam" id="PF06470">
    <property type="entry name" value="SMC_hinge"/>
    <property type="match status" value="1"/>
</dbReference>
<dbReference type="Gene3D" id="1.20.5.340">
    <property type="match status" value="1"/>
</dbReference>
<dbReference type="InterPro" id="IPR003395">
    <property type="entry name" value="RecF/RecN/SMC_N"/>
</dbReference>
<feature type="compositionally biased region" description="Basic and acidic residues" evidence="11">
    <location>
        <begin position="481"/>
        <end position="494"/>
    </location>
</feature>
<feature type="compositionally biased region" description="Acidic residues" evidence="11">
    <location>
        <begin position="983"/>
        <end position="1007"/>
    </location>
</feature>
<evidence type="ECO:0000256" key="3">
    <source>
        <dbReference type="ARBA" id="ARBA00005597"/>
    </source>
</evidence>
<sequence>MAMDVEYRYSNGRIDRLEVENFKSYRGHQHIGPFKAFTAVIGPNGSGKSNLMDAISFVLGVKTTQLRGSLKELLYSDGGATQAEQPRRGFVKLVYILEEHDADGGAPKEREVHFSRVILPTSSDPDATFKSEYRVNDRAVTLEAYNRELGSLGILVKVRNFLVFQGDIEAVAAKSPAGLTTLFEQISGSEALRGRFEELVAAKAQAEEKVGLLSMKRRQLAAEVKAKKREKEDAEKHAKGLEELRGYKSDLAVWQLVVEGRRLGQALADQREAEEQLAALQNKTHDHDAKVETLRRKAAGFKKEMASLEKKMKKLQQDKDKKSPALLKAKEELGRLVRNIRSGQKAVAERERTVAEQEKKIKRLAAELRKVEEDEAALQAEIEAHYAAHNQTHALDSRAMQEEYARLKVQVGTETTKQAGERKTLEAEQEGDREQLAQLQAQVAQLRQRAGQLRGQAEEVRARSGGAAAELAAARRELEDKRRARQRLQEERTRTNAQRSSLQLRQEQLEGALENIRLDRSQSRREREIAEMAERLKQRFPGAVYGKLVSLAKPIQSRFQLALSVALQRDLDSVVVDNEGTAKMCIQVLRDEKKPQMNFLPLDFLKVKPVNERLRQLGGRAKLALDLLDIGDRRMERAFQYALGDTVICEDEDEARQLAFGGQRLKVVTLQGTLITKRGTMTGGSAPPDARGARWDEGEVTRLREELAGVVGRLAELPSPRALAESEAALGTEIGGLAAKIKYTEAEEKESGSKISSLLAQADRAEAEAGRKEPQMAELQKRLDARSKKIERLTASINSVTDRVMADFSARAGVASIREWEERHAAFEEGVQERRRELTQKRTHSQAQLEYERAHLARLRAAAQQAAEELAEAVGRQAGLEAEVAAAQAGAAAAEGEVEKLSSQMEELREKVSGVEGQISELHAAAAELGKRGGELRRAAGRAGAAVEELAGRLMDIVNAARVEQVKLPRKRRTRREQRDDIQEPDDDEEEQDEDEDEDMPDAADDNDPLHIDLD</sequence>